<accession>A0A2Z4L145</accession>
<organism evidence="2">
    <name type="scientific">Myxococcus xanthus</name>
    <dbReference type="NCBI Taxonomy" id="34"/>
    <lineage>
        <taxon>Bacteria</taxon>
        <taxon>Pseudomonadati</taxon>
        <taxon>Myxococcota</taxon>
        <taxon>Myxococcia</taxon>
        <taxon>Myxococcales</taxon>
        <taxon>Cystobacterineae</taxon>
        <taxon>Myxococcaceae</taxon>
        <taxon>Myxococcus</taxon>
    </lineage>
</organism>
<keyword evidence="1" id="KW-0732">Signal</keyword>
<dbReference type="InterPro" id="IPR030819">
    <property type="entry name" value="Myxo_TraA_N"/>
</dbReference>
<dbReference type="AlphaFoldDB" id="A0A2Z4L145"/>
<proteinExistence type="predicted"/>
<dbReference type="EMBL" id="MH251717">
    <property type="protein sequence ID" value="AWX24385.1"/>
    <property type="molecule type" value="Genomic_DNA"/>
</dbReference>
<evidence type="ECO:0000256" key="1">
    <source>
        <dbReference type="SAM" id="SignalP"/>
    </source>
</evidence>
<feature type="chain" id="PRO_5016259651" evidence="1">
    <location>
        <begin position="38"/>
        <end position="716"/>
    </location>
</feature>
<dbReference type="NCBIfam" id="TIGR04201">
    <property type="entry name" value="Myxo_Cys_RPT"/>
    <property type="match status" value="5"/>
</dbReference>
<name>A0A2Z4L145_MYXXA</name>
<reference evidence="2" key="1">
    <citation type="journal article" date="2018" name="Mol. Ecol.">
        <title>Kin discrimination and outer membrane exchange in Myxococcus xanthus: a comparative analysis among natural isolates.</title>
        <authorList>
            <person name="Wielgoss S."/>
            <person name="Fiegna F."/>
            <person name="Rendueles O."/>
            <person name="Yu Y.N."/>
            <person name="Velicer G.J."/>
        </authorList>
    </citation>
    <scope>NUCLEOTIDE SEQUENCE</scope>
    <source>
        <strain evidence="2">A98</strain>
    </source>
</reference>
<gene>
    <name evidence="2" type="primary">traA</name>
</gene>
<protein>
    <submittedName>
        <fullName evidence="2">TraA</fullName>
    </submittedName>
</protein>
<sequence>MGDIPHCCGALKSPVSRIARTALTVLAVCLAASTAWGQDEKLPDVVVQGPPIAPALAGDGQGLCVASNVWTRPLGVFPQSRGTYIDGINGFLEEPASRQSRVTTVLRTPFDLSNNLNDGRTLSYGDFANQVTAPGCSIGGCTFNVIEDNDAFTPFASRFRGYLNITADLAGQPLHFGYYVDDGISLVIYDRSQAYQVINRPPVLGFATWRTTNSVTFNAPGLYAVEMLYSQVGEHAALEMSMHTGPFIDFERAANQPPIINLFSSGFQLLRPAQFFQTENGILSFAGQPDRCEQCNRGNANQPGNGGCGSFFHCNAAALCAPCDSSLFCGEYCSPCGESAPHCANVNGRTQCVQCTEDSQCPNGRCDLETNQCTGCNEDSDCATGACDTETFTCVECKNDSQCTNGEVCATDINECRECTQDSHCPQGESCTDNVCSPCATNDSCAGNSCNCCPNGTQCLALMPGATPTCVECTTSSQCAEGQQCDTSNGRCVDSVPSCNTADSCGPGCVKCPGERPYCLDGEVCVQCRNDLECGDGQFCLSGECASCTTDKHCGPRCGACGGDTPFCLSNGTAQGSTCVGCTDDGDCGSGVCNPTTRTCENSGACAVTCEPGTVCDGTSCVECFADAHCPCGGTCDTATNTCSTACSDSGDCLGVEHCSAKTMECERGRRKPGTEPQGGAFCCGTTADATPAGSTTFLLLLAAGLTFLRPRRTAR</sequence>
<dbReference type="NCBIfam" id="TIGR04566">
    <property type="entry name" value="myxo_TraA_Nterm"/>
    <property type="match status" value="1"/>
</dbReference>
<dbReference type="NCBIfam" id="NF033759">
    <property type="entry name" value="exchanger_TraA"/>
    <property type="match status" value="1"/>
</dbReference>
<dbReference type="InterPro" id="IPR026435">
    <property type="entry name" value="Myxo_Cys_rpt"/>
</dbReference>
<evidence type="ECO:0000313" key="2">
    <source>
        <dbReference type="EMBL" id="AWX24385.1"/>
    </source>
</evidence>
<feature type="signal peptide" evidence="1">
    <location>
        <begin position="1"/>
        <end position="37"/>
    </location>
</feature>